<keyword evidence="2" id="KW-1185">Reference proteome</keyword>
<proteinExistence type="predicted"/>
<reference evidence="1 2" key="1">
    <citation type="submission" date="2024-03" db="EMBL/GenBank/DDBJ databases">
        <title>Human intestinal bacterial collection.</title>
        <authorList>
            <person name="Pauvert C."/>
            <person name="Hitch T.C.A."/>
            <person name="Clavel T."/>
        </authorList>
    </citation>
    <scope>NUCLEOTIDE SEQUENCE [LARGE SCALE GENOMIC DNA]</scope>
    <source>
        <strain evidence="1 2">CLA-AA-H95</strain>
    </source>
</reference>
<sequence>GTGLTRIGSQAFRNVKAKCVITIKSQKLKAVSSKIDQGVKQMTVRVPKAKYSAYNRLLRKKSKSVIIKKF</sequence>
<accession>A0ABV1AN18</accession>
<protein>
    <recommendedName>
        <fullName evidence="3">Transposase</fullName>
    </recommendedName>
</protein>
<evidence type="ECO:0000313" key="2">
    <source>
        <dbReference type="Proteomes" id="UP001446032"/>
    </source>
</evidence>
<gene>
    <name evidence="1" type="ORF">WMO75_14990</name>
</gene>
<name>A0ABV1AN18_9FIRM</name>
<dbReference type="EMBL" id="JBBMEI010000060">
    <property type="protein sequence ID" value="MEQ2359605.1"/>
    <property type="molecule type" value="Genomic_DNA"/>
</dbReference>
<feature type="non-terminal residue" evidence="1">
    <location>
        <position position="1"/>
    </location>
</feature>
<organism evidence="1 2">
    <name type="scientific">Blautia intestinihominis</name>
    <dbReference type="NCBI Taxonomy" id="3133152"/>
    <lineage>
        <taxon>Bacteria</taxon>
        <taxon>Bacillati</taxon>
        <taxon>Bacillota</taxon>
        <taxon>Clostridia</taxon>
        <taxon>Lachnospirales</taxon>
        <taxon>Lachnospiraceae</taxon>
        <taxon>Blautia</taxon>
    </lineage>
</organism>
<dbReference type="Proteomes" id="UP001446032">
    <property type="component" value="Unassembled WGS sequence"/>
</dbReference>
<evidence type="ECO:0000313" key="1">
    <source>
        <dbReference type="EMBL" id="MEQ2359605.1"/>
    </source>
</evidence>
<comment type="caution">
    <text evidence="1">The sequence shown here is derived from an EMBL/GenBank/DDBJ whole genome shotgun (WGS) entry which is preliminary data.</text>
</comment>
<evidence type="ECO:0008006" key="3">
    <source>
        <dbReference type="Google" id="ProtNLM"/>
    </source>
</evidence>
<dbReference type="RefSeq" id="WP_349078357.1">
    <property type="nucleotide sequence ID" value="NZ_JBBMEI010000060.1"/>
</dbReference>